<feature type="transmembrane region" description="Helical" evidence="1">
    <location>
        <begin position="62"/>
        <end position="80"/>
    </location>
</feature>
<dbReference type="EMBL" id="JAVFWL010000004">
    <property type="protein sequence ID" value="KAK6752943.1"/>
    <property type="molecule type" value="Genomic_DNA"/>
</dbReference>
<keyword evidence="1" id="KW-1133">Transmembrane helix</keyword>
<comment type="caution">
    <text evidence="3">The sequence shown here is derived from an EMBL/GenBank/DDBJ whole genome shotgun (WGS) entry which is preliminary data.</text>
</comment>
<keyword evidence="1" id="KW-0472">Membrane</keyword>
<gene>
    <name evidence="3" type="primary">Necator_chrIV.g17298</name>
    <name evidence="3" type="ORF">RB195_004000</name>
</gene>
<feature type="domain" description="7TM GPCR serpentine receptor class x (Srx)" evidence="2">
    <location>
        <begin position="68"/>
        <end position="111"/>
    </location>
</feature>
<keyword evidence="4" id="KW-1185">Reference proteome</keyword>
<keyword evidence="1" id="KW-0812">Transmembrane</keyword>
<sequence length="159" mass="18616">MEFDWEVLHSNVEKDPCFTNRRTLGTIGSDQLTIVCGLAKLGKITRLDRCIPHAWSQRAGRGLSLSITYGGIVAYFVLPYHFEYPWINFGFTTVTWVSVHTFDGIMTLLYNREFRSIFQKNRQRIAWINSSTRQELQQTERSKKSFLDNAIFFVKVRRI</sequence>
<feature type="transmembrane region" description="Helical" evidence="1">
    <location>
        <begin position="86"/>
        <end position="110"/>
    </location>
</feature>
<organism evidence="3 4">
    <name type="scientific">Necator americanus</name>
    <name type="common">Human hookworm</name>
    <dbReference type="NCBI Taxonomy" id="51031"/>
    <lineage>
        <taxon>Eukaryota</taxon>
        <taxon>Metazoa</taxon>
        <taxon>Ecdysozoa</taxon>
        <taxon>Nematoda</taxon>
        <taxon>Chromadorea</taxon>
        <taxon>Rhabditida</taxon>
        <taxon>Rhabditina</taxon>
        <taxon>Rhabditomorpha</taxon>
        <taxon>Strongyloidea</taxon>
        <taxon>Ancylostomatidae</taxon>
        <taxon>Bunostominae</taxon>
        <taxon>Necator</taxon>
    </lineage>
</organism>
<evidence type="ECO:0000256" key="1">
    <source>
        <dbReference type="SAM" id="Phobius"/>
    </source>
</evidence>
<dbReference type="Pfam" id="PF10328">
    <property type="entry name" value="7TM_GPCR_Srx"/>
    <property type="match status" value="1"/>
</dbReference>
<dbReference type="InterPro" id="IPR019430">
    <property type="entry name" value="7TM_GPCR_serpentine_rcpt_Srx"/>
</dbReference>
<dbReference type="Proteomes" id="UP001303046">
    <property type="component" value="Unassembled WGS sequence"/>
</dbReference>
<evidence type="ECO:0000313" key="3">
    <source>
        <dbReference type="EMBL" id="KAK6752943.1"/>
    </source>
</evidence>
<reference evidence="3 4" key="1">
    <citation type="submission" date="2023-08" db="EMBL/GenBank/DDBJ databases">
        <title>A Necator americanus chromosomal reference genome.</title>
        <authorList>
            <person name="Ilik V."/>
            <person name="Petrzelkova K.J."/>
            <person name="Pardy F."/>
            <person name="Fuh T."/>
            <person name="Niatou-Singa F.S."/>
            <person name="Gouil Q."/>
            <person name="Baker L."/>
            <person name="Ritchie M.E."/>
            <person name="Jex A.R."/>
            <person name="Gazzola D."/>
            <person name="Li H."/>
            <person name="Toshio Fujiwara R."/>
            <person name="Zhan B."/>
            <person name="Aroian R.V."/>
            <person name="Pafco B."/>
            <person name="Schwarz E.M."/>
        </authorList>
    </citation>
    <scope>NUCLEOTIDE SEQUENCE [LARGE SCALE GENOMIC DNA]</scope>
    <source>
        <strain evidence="3 4">Aroian</strain>
        <tissue evidence="3">Whole animal</tissue>
    </source>
</reference>
<proteinExistence type="predicted"/>
<evidence type="ECO:0000259" key="2">
    <source>
        <dbReference type="Pfam" id="PF10328"/>
    </source>
</evidence>
<name>A0ABR1DRP3_NECAM</name>
<evidence type="ECO:0000313" key="4">
    <source>
        <dbReference type="Proteomes" id="UP001303046"/>
    </source>
</evidence>
<accession>A0ABR1DRP3</accession>
<protein>
    <recommendedName>
        <fullName evidence="2">7TM GPCR serpentine receptor class x (Srx) domain-containing protein</fullName>
    </recommendedName>
</protein>